<dbReference type="RefSeq" id="WP_189649833.1">
    <property type="nucleotide sequence ID" value="NZ_BMRC01000011.1"/>
</dbReference>
<evidence type="ECO:0008006" key="4">
    <source>
        <dbReference type="Google" id="ProtNLM"/>
    </source>
</evidence>
<evidence type="ECO:0000313" key="3">
    <source>
        <dbReference type="Proteomes" id="UP001589647"/>
    </source>
</evidence>
<protein>
    <recommendedName>
        <fullName evidence="4">Tetratricopeptide repeat protein</fullName>
    </recommendedName>
</protein>
<sequence>MHAPPHRLGLERVVEVYSGHDDVVGVTGSGHVIGVDLVLTSALVADPGTPCQVRPLWSSRWAAAEQVWCGHGVALLRVAEPLWGDVPGIDHVRWAVLTGARVPCVAMGFPQVRRRSGFRDVRVLSGVAAAPTSPAARTLSMDVLSPSPDAVAAEVWAGLPGSAVLTDPTGHLAAVVTTTPALSGAAGRRLVAVPVGVLLADDRFRELTGAPPGPPERVRADDVRVVLSGLLLPAREPLPSDCPDWRLLLPRHAVVPYAGRDGQLAALRAWAGEPAALSVAVLTGRGGTGRTRLAGELCEELREAGWDAGFLPLDTALATLSDPPGGPAAILEAVRPSLVVMESPEPSAPLVGELVRRLAKHGHNPRVRVLLLAREPGEADWWRRLDTASGGWLRRLNTTTVQLNQHPLTLNERTEHAFTAMKAFAPSRAALPTPPRLDDPEYGLPLRVHLAALLRLRGGETELLPAPTVQGALPGSGIGTPPYRTMPDPTPPPRTGPSAAGPRTAWNAFHPGGGRARGTATGGEELLSRFLDRERDQWATVWPTGREQVDETTARQAVALLTLTAPTPAELPVLLSAVPGLHGDAQATAVVADWLGRIFPGVDRLCPLGPDLVAEQALAETDDLDTLVLALHDHERRSAGHLVRMLDVLRLGAGRPEVGRALRVLVTSRIGMLVAEATANPATRLGDLLNAALSLLPADRPPTRIVGELPACRAVGGRVEAPLGLRALEVTLAELAVRHFREGGRRTALAGALARLSARLANVGRVGEAVVAAAEAVEIFAAAPPYEEAAGHAEALFTLGACLLLAGEPGSALRPAQEAATRFRILAEEAPRYAVQAAQAYHNLACALLETGRPAEAVEAFEGAGGDDTFAAALAGILVVGPQEPVRKPSPGNDGGSPEGGAVAVVRGTPAPVPPLAVPDPGALPELAACLAATATAAVKGLAPTDRDLAHRLCLLATWLGDHGRTSEAVAPAAEAVVRLRGLAGEEPGLRSMLAEAAGLLSRLHRDLDDLDPAERFAAEAVRSLRALVALEPDEHRPALAAQLLDLGELLLADGRPREALDPLQDAAILAAALAAPHDAAKARSGHLLGLCLAELGRPADARAHLTAAAGLYDALSGDDPACLRHREEVRAAQEPASGPATAAREAEQPWMLALITPPPDVARAERHLADQRAAVEAATAEQAGLTSPESDGGEAREGEVGDTRVHAYVFAQAALARTWADAGRVHDGLVLATQAAELLRQASVPDRPPVVPAGAVAGALGRTLVGLGRHQEALPHLRTAVESYGPQAETSFVVQQELAKLLVLEVVALDRAGGRPDDADAAAERLVALCEGLVAERLESPVALAGALRLHAGLRLAAGNVTGALQSVTRALDILVPEPPERTRRLTATCLELSGLCHAGLGERDLAAAELAKGSALMAEEGPLTRDLTGVHVRALARLARLRVTGHGPTAGTDLYAQLLRVRPLPHADVLTEVVDELSAHLRAVTARTAARLLPQLAAFAEALEREAPVSEHPRLHDRLGRCLMLTGVTAAPAVRLYKGLAAADARHRHALGLALAGLGDAGLPALEQAVDLLSEDGRALAETLNRYAAKLLEAGRAVEALAHTERAADLCDELDEPALAAVTYAQLGAALAVLDRPQAALEAVTWSLAEQERAAAEQGGEAGLLGVRAQAVQVRGQVLRASGRAQEALAHLVEAVRLYVRLARPAAAAEVAGTIADDLLAAGRPEEAAEYARIAATGHPPRTLRHALAVQRLVRCHMMLGETREAGALAEELIRLARRAPGELTYRAILADSLAQSSELLPLLRPGAAEEAEERAREAIAIYDELLTTGMNAEALHVSRAGAGLTLAAALSLRDQPAEAVGPLREAVAALERHASANPLLGGLLSRAMLMLGDALMESGRPLEASLVFHRATQVVGDEPSGAVAHARLGFCQEELGRGDAADTALRVAHGLLRGLLTDGGPPNGTPKGNGELTELLRDVLRARLRLLEKSGRREETAQLANELRTI</sequence>
<gene>
    <name evidence="2" type="ORF">ACFFV7_10335</name>
</gene>
<feature type="compositionally biased region" description="Low complexity" evidence="1">
    <location>
        <begin position="1173"/>
        <end position="1184"/>
    </location>
</feature>
<evidence type="ECO:0000256" key="1">
    <source>
        <dbReference type="SAM" id="MobiDB-lite"/>
    </source>
</evidence>
<comment type="caution">
    <text evidence="2">The sequence shown here is derived from an EMBL/GenBank/DDBJ whole genome shotgun (WGS) entry which is preliminary data.</text>
</comment>
<feature type="region of interest" description="Disordered" evidence="1">
    <location>
        <begin position="883"/>
        <end position="903"/>
    </location>
</feature>
<evidence type="ECO:0000313" key="2">
    <source>
        <dbReference type="EMBL" id="MFB9201591.1"/>
    </source>
</evidence>
<dbReference type="Proteomes" id="UP001589647">
    <property type="component" value="Unassembled WGS sequence"/>
</dbReference>
<feature type="region of interest" description="Disordered" evidence="1">
    <location>
        <begin position="1173"/>
        <end position="1201"/>
    </location>
</feature>
<dbReference type="Gene3D" id="1.25.40.10">
    <property type="entry name" value="Tetratricopeptide repeat domain"/>
    <property type="match status" value="6"/>
</dbReference>
<dbReference type="SUPFAM" id="SSF48452">
    <property type="entry name" value="TPR-like"/>
    <property type="match status" value="4"/>
</dbReference>
<dbReference type="InterPro" id="IPR019734">
    <property type="entry name" value="TPR_rpt"/>
</dbReference>
<dbReference type="EMBL" id="JBHMEI010000005">
    <property type="protein sequence ID" value="MFB9201591.1"/>
    <property type="molecule type" value="Genomic_DNA"/>
</dbReference>
<dbReference type="InterPro" id="IPR011990">
    <property type="entry name" value="TPR-like_helical_dom_sf"/>
</dbReference>
<reference evidence="2 3" key="1">
    <citation type="submission" date="2024-09" db="EMBL/GenBank/DDBJ databases">
        <authorList>
            <person name="Sun Q."/>
            <person name="Mori K."/>
        </authorList>
    </citation>
    <scope>NUCLEOTIDE SEQUENCE [LARGE SCALE GENOMIC DNA]</scope>
    <source>
        <strain evidence="2 3">CCM 3426</strain>
    </source>
</reference>
<dbReference type="Pfam" id="PF13181">
    <property type="entry name" value="TPR_8"/>
    <property type="match status" value="1"/>
</dbReference>
<accession>A0ABV5IAN9</accession>
<dbReference type="SMART" id="SM00028">
    <property type="entry name" value="TPR"/>
    <property type="match status" value="10"/>
</dbReference>
<keyword evidence="3" id="KW-1185">Reference proteome</keyword>
<name>A0ABV5IAN9_9ACTN</name>
<proteinExistence type="predicted"/>
<organism evidence="2 3">
    <name type="scientific">Nonomuraea spiralis</name>
    <dbReference type="NCBI Taxonomy" id="46182"/>
    <lineage>
        <taxon>Bacteria</taxon>
        <taxon>Bacillati</taxon>
        <taxon>Actinomycetota</taxon>
        <taxon>Actinomycetes</taxon>
        <taxon>Streptosporangiales</taxon>
        <taxon>Streptosporangiaceae</taxon>
        <taxon>Nonomuraea</taxon>
    </lineage>
</organism>